<dbReference type="PROSITE" id="PS50110">
    <property type="entry name" value="RESPONSE_REGULATORY"/>
    <property type="match status" value="1"/>
</dbReference>
<dbReference type="RefSeq" id="WP_097278433.1">
    <property type="nucleotide sequence ID" value="NZ_OCNJ01000003.1"/>
</dbReference>
<evidence type="ECO:0000313" key="3">
    <source>
        <dbReference type="EMBL" id="SOD93409.1"/>
    </source>
</evidence>
<dbReference type="GO" id="GO:0000160">
    <property type="term" value="P:phosphorelay signal transduction system"/>
    <property type="evidence" value="ECO:0007669"/>
    <property type="project" value="InterPro"/>
</dbReference>
<dbReference type="Pfam" id="PF00072">
    <property type="entry name" value="Response_reg"/>
    <property type="match status" value="1"/>
</dbReference>
<evidence type="ECO:0000313" key="4">
    <source>
        <dbReference type="Proteomes" id="UP000219621"/>
    </source>
</evidence>
<organism evidence="3 4">
    <name type="scientific">Caenispirillum bisanense</name>
    <dbReference type="NCBI Taxonomy" id="414052"/>
    <lineage>
        <taxon>Bacteria</taxon>
        <taxon>Pseudomonadati</taxon>
        <taxon>Pseudomonadota</taxon>
        <taxon>Alphaproteobacteria</taxon>
        <taxon>Rhodospirillales</taxon>
        <taxon>Novispirillaceae</taxon>
        <taxon>Caenispirillum</taxon>
    </lineage>
</organism>
<dbReference type="OrthoDB" id="582170at2"/>
<evidence type="ECO:0000256" key="1">
    <source>
        <dbReference type="PROSITE-ProRule" id="PRU00169"/>
    </source>
</evidence>
<sequence length="127" mass="13712">MDGRSEALRGLRILVAEDEMLVLMEIEDMLGELGCVVVARASTVAAALAMADDTALDGALLDMNLRRESILPVAEKLMARNVPFFFITGYAGRAGETPILADALRLTKPFTKRVLSNAMVQAFAGRN</sequence>
<dbReference type="Gene3D" id="3.40.50.2300">
    <property type="match status" value="1"/>
</dbReference>
<proteinExistence type="predicted"/>
<feature type="domain" description="Response regulatory" evidence="2">
    <location>
        <begin position="12"/>
        <end position="123"/>
    </location>
</feature>
<dbReference type="InterPro" id="IPR001789">
    <property type="entry name" value="Sig_transdc_resp-reg_receiver"/>
</dbReference>
<feature type="modified residue" description="4-aspartylphosphate" evidence="1">
    <location>
        <position position="62"/>
    </location>
</feature>
<accession>A0A286GE50</accession>
<reference evidence="3 4" key="1">
    <citation type="submission" date="2017-09" db="EMBL/GenBank/DDBJ databases">
        <authorList>
            <person name="Ehlers B."/>
            <person name="Leendertz F.H."/>
        </authorList>
    </citation>
    <scope>NUCLEOTIDE SEQUENCE [LARGE SCALE GENOMIC DNA]</scope>
    <source>
        <strain evidence="3 4">USBA 140</strain>
    </source>
</reference>
<dbReference type="Proteomes" id="UP000219621">
    <property type="component" value="Unassembled WGS sequence"/>
</dbReference>
<name>A0A286GE50_9PROT</name>
<keyword evidence="1" id="KW-0597">Phosphoprotein</keyword>
<keyword evidence="4" id="KW-1185">Reference proteome</keyword>
<dbReference type="SUPFAM" id="SSF52172">
    <property type="entry name" value="CheY-like"/>
    <property type="match status" value="1"/>
</dbReference>
<evidence type="ECO:0000259" key="2">
    <source>
        <dbReference type="PROSITE" id="PS50110"/>
    </source>
</evidence>
<protein>
    <submittedName>
        <fullName evidence="3">CheY chemotaxis protein or a CheY-like REC (Receiver) domain</fullName>
    </submittedName>
</protein>
<dbReference type="AlphaFoldDB" id="A0A286GE50"/>
<gene>
    <name evidence="3" type="ORF">SAMN05421508_10360</name>
</gene>
<dbReference type="EMBL" id="OCNJ01000003">
    <property type="protein sequence ID" value="SOD93409.1"/>
    <property type="molecule type" value="Genomic_DNA"/>
</dbReference>
<dbReference type="InterPro" id="IPR011006">
    <property type="entry name" value="CheY-like_superfamily"/>
</dbReference>
<dbReference type="SMART" id="SM00448">
    <property type="entry name" value="REC"/>
    <property type="match status" value="1"/>
</dbReference>